<dbReference type="CDD" id="cd01089">
    <property type="entry name" value="PA2G4-like"/>
    <property type="match status" value="1"/>
</dbReference>
<dbReference type="FunFam" id="1.10.10.10:FF:000029">
    <property type="entry name" value="Proliferation-associated 2G4, a"/>
    <property type="match status" value="1"/>
</dbReference>
<keyword evidence="5" id="KW-1185">Reference proteome</keyword>
<feature type="domain" description="Peptidase M24" evidence="3">
    <location>
        <begin position="63"/>
        <end position="216"/>
    </location>
</feature>
<evidence type="ECO:0000256" key="2">
    <source>
        <dbReference type="SAM" id="MobiDB-lite"/>
    </source>
</evidence>
<proteinExistence type="inferred from homology"/>
<dbReference type="SUPFAM" id="SSF46785">
    <property type="entry name" value="Winged helix' DNA-binding domain"/>
    <property type="match status" value="1"/>
</dbReference>
<dbReference type="InterPro" id="IPR036390">
    <property type="entry name" value="WH_DNA-bd_sf"/>
</dbReference>
<dbReference type="InterPro" id="IPR000994">
    <property type="entry name" value="Pept_M24"/>
</dbReference>
<dbReference type="EMBL" id="JYDL01000001">
    <property type="protein sequence ID" value="KRX28190.1"/>
    <property type="molecule type" value="Genomic_DNA"/>
</dbReference>
<feature type="region of interest" description="Disordered" evidence="2">
    <location>
        <begin position="405"/>
        <end position="436"/>
    </location>
</feature>
<evidence type="ECO:0000313" key="5">
    <source>
        <dbReference type="Proteomes" id="UP000054630"/>
    </source>
</evidence>
<dbReference type="Pfam" id="PF00557">
    <property type="entry name" value="Peptidase_M24"/>
    <property type="match status" value="1"/>
</dbReference>
<name>A0A0V0SN46_9BILA</name>
<dbReference type="STRING" id="6336.A0A0V0SN46"/>
<gene>
    <name evidence="4" type="primary">PA2G4</name>
    <name evidence="4" type="ORF">T07_10332</name>
</gene>
<sequence length="436" mass="49029">LINIERIFYHSAVYCRGDFNDIFPGRENVCKSWKMSSHGEKDKNTEEDPLEDSIARDSVVTKYSAAGNIADEVLKELIGKCVENQSVRELCEFGDKSITERAAKVFKKKNVKKGIAFPTCISVNHCIFNFSPLNSEPDVVLAAGDVVKIELGVHVDGFIAMVAHTVVVSVEKEEKIKGRRADVILAAYYCLEAAVRMLRPGVYKNTDLIDIINKVAAVYNCRPVENIMSFSLKRNKLDGPNEIIQHPTEKKPVEFQKHEFEDHEVYALGVVISTGDGKPKSNEVRTTVYKRNEDVIYQLKMKASRAFFFDCERQFGSMGFTLRNFEDEKKARLGVIECEKHNLLKPYQVLYEREGEFVAYFKTTVLVLPSGLVKVCGLGIPLDRYESEFQIQDKELLQLINSSLKHPKKKSRKSESEGGPPQQASAGNAVQASSGN</sequence>
<dbReference type="AlphaFoldDB" id="A0A0V0SN46"/>
<comment type="caution">
    <text evidence="4">The sequence shown here is derived from an EMBL/GenBank/DDBJ whole genome shotgun (WGS) entry which is preliminary data.</text>
</comment>
<dbReference type="InterPro" id="IPR047113">
    <property type="entry name" value="PA2G4/ARX1"/>
</dbReference>
<dbReference type="Gene3D" id="3.90.230.10">
    <property type="entry name" value="Creatinase/methionine aminopeptidase superfamily"/>
    <property type="match status" value="1"/>
</dbReference>
<dbReference type="OrthoDB" id="5876363at2759"/>
<dbReference type="InterPro" id="IPR036388">
    <property type="entry name" value="WH-like_DNA-bd_sf"/>
</dbReference>
<organism evidence="4 5">
    <name type="scientific">Trichinella nelsoni</name>
    <dbReference type="NCBI Taxonomy" id="6336"/>
    <lineage>
        <taxon>Eukaryota</taxon>
        <taxon>Metazoa</taxon>
        <taxon>Ecdysozoa</taxon>
        <taxon>Nematoda</taxon>
        <taxon>Enoplea</taxon>
        <taxon>Dorylaimia</taxon>
        <taxon>Trichinellida</taxon>
        <taxon>Trichinellidae</taxon>
        <taxon>Trichinella</taxon>
    </lineage>
</organism>
<dbReference type="Gene3D" id="1.10.10.10">
    <property type="entry name" value="Winged helix-like DNA-binding domain superfamily/Winged helix DNA-binding domain"/>
    <property type="match status" value="1"/>
</dbReference>
<dbReference type="SUPFAM" id="SSF55920">
    <property type="entry name" value="Creatinase/aminopeptidase"/>
    <property type="match status" value="1"/>
</dbReference>
<dbReference type="InterPro" id="IPR004545">
    <property type="entry name" value="PA2G4"/>
</dbReference>
<dbReference type="Proteomes" id="UP000054630">
    <property type="component" value="Unassembled WGS sequence"/>
</dbReference>
<evidence type="ECO:0000256" key="1">
    <source>
        <dbReference type="ARBA" id="ARBA00007319"/>
    </source>
</evidence>
<feature type="compositionally biased region" description="Polar residues" evidence="2">
    <location>
        <begin position="422"/>
        <end position="436"/>
    </location>
</feature>
<evidence type="ECO:0000313" key="4">
    <source>
        <dbReference type="EMBL" id="KRX28190.1"/>
    </source>
</evidence>
<comment type="similarity">
    <text evidence="1">Belongs to the peptidase M24 family.</text>
</comment>
<dbReference type="PANTHER" id="PTHR10804">
    <property type="entry name" value="PROTEASE FAMILY M24 METHIONYL AMINOPEPTIDASE, AMINOPEPTIDASE P"/>
    <property type="match status" value="1"/>
</dbReference>
<dbReference type="NCBIfam" id="TIGR00495">
    <property type="entry name" value="crvDNA_42K"/>
    <property type="match status" value="1"/>
</dbReference>
<reference evidence="4 5" key="1">
    <citation type="submission" date="2015-01" db="EMBL/GenBank/DDBJ databases">
        <title>Evolution of Trichinella species and genotypes.</title>
        <authorList>
            <person name="Korhonen P.K."/>
            <person name="Edoardo P."/>
            <person name="Giuseppe L.R."/>
            <person name="Gasser R.B."/>
        </authorList>
    </citation>
    <scope>NUCLEOTIDE SEQUENCE [LARGE SCALE GENOMIC DNA]</scope>
    <source>
        <strain evidence="4">ISS37</strain>
    </source>
</reference>
<dbReference type="InterPro" id="IPR036005">
    <property type="entry name" value="Creatinase/aminopeptidase-like"/>
</dbReference>
<feature type="non-terminal residue" evidence="4">
    <location>
        <position position="1"/>
    </location>
</feature>
<evidence type="ECO:0000259" key="3">
    <source>
        <dbReference type="Pfam" id="PF00557"/>
    </source>
</evidence>
<dbReference type="PANTHER" id="PTHR10804:SF11">
    <property type="entry name" value="PROLIFERATION-ASSOCIATED PROTEIN 2G4"/>
    <property type="match status" value="1"/>
</dbReference>
<accession>A0A0V0SN46</accession>
<protein>
    <submittedName>
        <fullName evidence="4">Proliferation-associated protein 2G4</fullName>
    </submittedName>
</protein>